<sequence length="209" mass="22940">MLHDSDSAFTPNIRDLFGTSPASQKLAQFLVSLSANQGKRHVEPEVHIYSDVVYFNYYPLGLSLSYTPHDGYKPKRSDAMQDLDQELLSLSGIDVYNKIEAIQEGKKTYHAYPLLPLVLTLSPGEPNGAEPSALEVTSKITGKEFLECLGEPERKGGGGRAGGPGIWCEWSKHGIMVEFGGPEAKGPNAWETGKDAVWQCITLFQPKDI</sequence>
<proteinExistence type="predicted"/>
<dbReference type="AlphaFoldDB" id="A0A5C3NJ91"/>
<dbReference type="Proteomes" id="UP000305948">
    <property type="component" value="Unassembled WGS sequence"/>
</dbReference>
<gene>
    <name evidence="1" type="ORF">OE88DRAFT_1650484</name>
</gene>
<dbReference type="OrthoDB" id="2224399at2759"/>
<dbReference type="EMBL" id="ML213503">
    <property type="protein sequence ID" value="TFK56957.1"/>
    <property type="molecule type" value="Genomic_DNA"/>
</dbReference>
<accession>A0A5C3NJ91</accession>
<reference evidence="1 2" key="1">
    <citation type="journal article" date="2019" name="Nat. Ecol. Evol.">
        <title>Megaphylogeny resolves global patterns of mushroom evolution.</title>
        <authorList>
            <person name="Varga T."/>
            <person name="Krizsan K."/>
            <person name="Foldi C."/>
            <person name="Dima B."/>
            <person name="Sanchez-Garcia M."/>
            <person name="Sanchez-Ramirez S."/>
            <person name="Szollosi G.J."/>
            <person name="Szarkandi J.G."/>
            <person name="Papp V."/>
            <person name="Albert L."/>
            <person name="Andreopoulos W."/>
            <person name="Angelini C."/>
            <person name="Antonin V."/>
            <person name="Barry K.W."/>
            <person name="Bougher N.L."/>
            <person name="Buchanan P."/>
            <person name="Buyck B."/>
            <person name="Bense V."/>
            <person name="Catcheside P."/>
            <person name="Chovatia M."/>
            <person name="Cooper J."/>
            <person name="Damon W."/>
            <person name="Desjardin D."/>
            <person name="Finy P."/>
            <person name="Geml J."/>
            <person name="Haridas S."/>
            <person name="Hughes K."/>
            <person name="Justo A."/>
            <person name="Karasinski D."/>
            <person name="Kautmanova I."/>
            <person name="Kiss B."/>
            <person name="Kocsube S."/>
            <person name="Kotiranta H."/>
            <person name="LaButti K.M."/>
            <person name="Lechner B.E."/>
            <person name="Liimatainen K."/>
            <person name="Lipzen A."/>
            <person name="Lukacs Z."/>
            <person name="Mihaltcheva S."/>
            <person name="Morgado L.N."/>
            <person name="Niskanen T."/>
            <person name="Noordeloos M.E."/>
            <person name="Ohm R.A."/>
            <person name="Ortiz-Santana B."/>
            <person name="Ovrebo C."/>
            <person name="Racz N."/>
            <person name="Riley R."/>
            <person name="Savchenko A."/>
            <person name="Shiryaev A."/>
            <person name="Soop K."/>
            <person name="Spirin V."/>
            <person name="Szebenyi C."/>
            <person name="Tomsovsky M."/>
            <person name="Tulloss R.E."/>
            <person name="Uehling J."/>
            <person name="Grigoriev I.V."/>
            <person name="Vagvolgyi C."/>
            <person name="Papp T."/>
            <person name="Martin F.M."/>
            <person name="Miettinen O."/>
            <person name="Hibbett D.S."/>
            <person name="Nagy L.G."/>
        </authorList>
    </citation>
    <scope>NUCLEOTIDE SEQUENCE [LARGE SCALE GENOMIC DNA]</scope>
    <source>
        <strain evidence="1 2">OMC1185</strain>
    </source>
</reference>
<name>A0A5C3NJ91_9AGAM</name>
<keyword evidence="2" id="KW-1185">Reference proteome</keyword>
<evidence type="ECO:0000313" key="2">
    <source>
        <dbReference type="Proteomes" id="UP000305948"/>
    </source>
</evidence>
<evidence type="ECO:0000313" key="1">
    <source>
        <dbReference type="EMBL" id="TFK56957.1"/>
    </source>
</evidence>
<protein>
    <submittedName>
        <fullName evidence="1">Uncharacterized protein</fullName>
    </submittedName>
</protein>
<organism evidence="1 2">
    <name type="scientific">Heliocybe sulcata</name>
    <dbReference type="NCBI Taxonomy" id="5364"/>
    <lineage>
        <taxon>Eukaryota</taxon>
        <taxon>Fungi</taxon>
        <taxon>Dikarya</taxon>
        <taxon>Basidiomycota</taxon>
        <taxon>Agaricomycotina</taxon>
        <taxon>Agaricomycetes</taxon>
        <taxon>Gloeophyllales</taxon>
        <taxon>Gloeophyllaceae</taxon>
        <taxon>Heliocybe</taxon>
    </lineage>
</organism>